<reference evidence="3 4" key="1">
    <citation type="submission" date="2018-08" db="EMBL/GenBank/DDBJ databases">
        <title>Genomic Encyclopedia of Type Strains, Phase IV (KMG-IV): sequencing the most valuable type-strain genomes for metagenomic binning, comparative biology and taxonomic classification.</title>
        <authorList>
            <person name="Goeker M."/>
        </authorList>
    </citation>
    <scope>NUCLEOTIDE SEQUENCE [LARGE SCALE GENOMIC DNA]</scope>
    <source>
        <strain evidence="3 4">BW863</strain>
    </source>
</reference>
<dbReference type="GO" id="GO:0016491">
    <property type="term" value="F:oxidoreductase activity"/>
    <property type="evidence" value="ECO:0007669"/>
    <property type="project" value="UniProtKB-KW"/>
</dbReference>
<dbReference type="OrthoDB" id="9792355at2"/>
<name>A0A3D9Z6K8_9HYPH</name>
<protein>
    <submittedName>
        <fullName evidence="3">NAD(P)-dependent dehydrogenase (Short-subunit alcohol dehydrogenase family)</fullName>
    </submittedName>
</protein>
<accession>A0A3D9Z6K8</accession>
<dbReference type="SUPFAM" id="SSF51735">
    <property type="entry name" value="NAD(P)-binding Rossmann-fold domains"/>
    <property type="match status" value="1"/>
</dbReference>
<dbReference type="AlphaFoldDB" id="A0A3D9Z6K8"/>
<dbReference type="InterPro" id="IPR036291">
    <property type="entry name" value="NAD(P)-bd_dom_sf"/>
</dbReference>
<comment type="similarity">
    <text evidence="1">Belongs to the short-chain dehydrogenases/reductases (SDR) family.</text>
</comment>
<dbReference type="Pfam" id="PF13561">
    <property type="entry name" value="adh_short_C2"/>
    <property type="match status" value="1"/>
</dbReference>
<sequence>MAGNGVRLAGRKLLITGGGSGIGAATCHLFAAEGARVAVLDQNGDAANTIAEEVNGIPITVDVRDEANVTSGVQAAAKALQGLDGVVNVAGISIAKPFEDTDPALWALALSVNLTGPYLVCRAALPFLLESGNATIVNIATGAALQPLPNRSAYAASKGGLIAFSKVLAVELAPKVRVNVVCPGGVDTPFVRNEFKTEEAITRITSRYALRRLAKAEEIAAAILFLTSDESSYVTGSTLSVDGGRTFH</sequence>
<dbReference type="CDD" id="cd05233">
    <property type="entry name" value="SDR_c"/>
    <property type="match status" value="1"/>
</dbReference>
<dbReference type="Proteomes" id="UP000256900">
    <property type="component" value="Unassembled WGS sequence"/>
</dbReference>
<evidence type="ECO:0000313" key="4">
    <source>
        <dbReference type="Proteomes" id="UP000256900"/>
    </source>
</evidence>
<keyword evidence="2" id="KW-0560">Oxidoreductase</keyword>
<keyword evidence="4" id="KW-1185">Reference proteome</keyword>
<comment type="caution">
    <text evidence="3">The sequence shown here is derived from an EMBL/GenBank/DDBJ whole genome shotgun (WGS) entry which is preliminary data.</text>
</comment>
<dbReference type="PRINTS" id="PR00080">
    <property type="entry name" value="SDRFAMILY"/>
</dbReference>
<proteinExistence type="inferred from homology"/>
<dbReference type="PANTHER" id="PTHR43477:SF1">
    <property type="entry name" value="DIHYDROANTICAPSIN 7-DEHYDROGENASE"/>
    <property type="match status" value="1"/>
</dbReference>
<dbReference type="InterPro" id="IPR051122">
    <property type="entry name" value="SDR_DHRS6-like"/>
</dbReference>
<organism evidence="3 4">
    <name type="scientific">Methylovirgula ligni</name>
    <dbReference type="NCBI Taxonomy" id="569860"/>
    <lineage>
        <taxon>Bacteria</taxon>
        <taxon>Pseudomonadati</taxon>
        <taxon>Pseudomonadota</taxon>
        <taxon>Alphaproteobacteria</taxon>
        <taxon>Hyphomicrobiales</taxon>
        <taxon>Beijerinckiaceae</taxon>
        <taxon>Methylovirgula</taxon>
    </lineage>
</organism>
<evidence type="ECO:0000256" key="1">
    <source>
        <dbReference type="ARBA" id="ARBA00006484"/>
    </source>
</evidence>
<dbReference type="FunFam" id="3.40.50.720:FF:000084">
    <property type="entry name" value="Short-chain dehydrogenase reductase"/>
    <property type="match status" value="1"/>
</dbReference>
<evidence type="ECO:0000256" key="2">
    <source>
        <dbReference type="ARBA" id="ARBA00023002"/>
    </source>
</evidence>
<dbReference type="PANTHER" id="PTHR43477">
    <property type="entry name" value="DIHYDROANTICAPSIN 7-DEHYDROGENASE"/>
    <property type="match status" value="1"/>
</dbReference>
<gene>
    <name evidence="3" type="ORF">DES32_0384</name>
</gene>
<dbReference type="InterPro" id="IPR002347">
    <property type="entry name" value="SDR_fam"/>
</dbReference>
<dbReference type="RefSeq" id="WP_115834977.1">
    <property type="nucleotide sequence ID" value="NZ_CP025086.1"/>
</dbReference>
<dbReference type="EMBL" id="QUMO01000001">
    <property type="protein sequence ID" value="REF89169.1"/>
    <property type="molecule type" value="Genomic_DNA"/>
</dbReference>
<evidence type="ECO:0000313" key="3">
    <source>
        <dbReference type="EMBL" id="REF89169.1"/>
    </source>
</evidence>
<dbReference type="Gene3D" id="3.40.50.720">
    <property type="entry name" value="NAD(P)-binding Rossmann-like Domain"/>
    <property type="match status" value="1"/>
</dbReference>
<dbReference type="PRINTS" id="PR00081">
    <property type="entry name" value="GDHRDH"/>
</dbReference>